<feature type="region of interest" description="Disordered" evidence="1">
    <location>
        <begin position="48"/>
        <end position="96"/>
    </location>
</feature>
<dbReference type="STRING" id="22663.A0A218W3U0"/>
<reference evidence="4 6" key="3">
    <citation type="submission" date="2017-11" db="EMBL/GenBank/DDBJ databases">
        <title>De-novo sequencing of pomegranate (Punica granatum L.) genome.</title>
        <authorList>
            <person name="Akparov Z."/>
            <person name="Amiraslanov A."/>
            <person name="Hajiyeva S."/>
            <person name="Abbasov M."/>
            <person name="Kaur K."/>
            <person name="Hamwieh A."/>
            <person name="Solovyev V."/>
            <person name="Salamov A."/>
            <person name="Braich B."/>
            <person name="Kosarev P."/>
            <person name="Mahmoud A."/>
            <person name="Hajiyev E."/>
            <person name="Babayeva S."/>
            <person name="Izzatullayeva V."/>
            <person name="Mammadov A."/>
            <person name="Mammadov A."/>
            <person name="Sharifova S."/>
            <person name="Ojaghi J."/>
            <person name="Eynullazada K."/>
            <person name="Bayramov B."/>
            <person name="Abdulazimova A."/>
            <person name="Shahmuradov I."/>
        </authorList>
    </citation>
    <scope>NUCLEOTIDE SEQUENCE [LARGE SCALE GENOMIC DNA]</scope>
    <source>
        <strain evidence="4">AG2017</strain>
        <strain evidence="6">cv. AG2017</strain>
        <tissue evidence="4">Leaf</tissue>
    </source>
</reference>
<feature type="compositionally biased region" description="Basic residues" evidence="1">
    <location>
        <begin position="158"/>
        <end position="181"/>
    </location>
</feature>
<feature type="compositionally biased region" description="Polar residues" evidence="1">
    <location>
        <begin position="205"/>
        <end position="221"/>
    </location>
</feature>
<dbReference type="PANTHER" id="PTHR35719:SF2">
    <property type="entry name" value="ABC TRANSMEMBRANE TYPE-1 DOMAIN-CONTAINING PROTEIN"/>
    <property type="match status" value="1"/>
</dbReference>
<dbReference type="PANTHER" id="PTHR35719">
    <property type="entry name" value="OS01G0680600 PROTEIN"/>
    <property type="match status" value="1"/>
</dbReference>
<sequence>MSTTVQPCPCFTFPLARHLQLQSLHPKMPAFRTSSRLQTVNSAKYGQWDSNAEEMGPNKRFDFDPRDEGDPRSGRRKRRWWSDDLEEEEEDEDEEEMGIVEEVLDSIWILKVFSSYGWTLPVVLLSLLLATGPKAFLMAMVLPLGQAAATLAFNRLSGKRRTRPRVQPRMRRRRRRRRKRPSNAGSNFRMDGGGQRGRSWKSRNENLGAQSRVDNGNISTDGGNGAPSFGGWEELDGVRFREKSSGAFDRSSAKMKEQSRRHSSEEAPLLLRLLIGMFPFLGFWTKMFW</sequence>
<dbReference type="Proteomes" id="UP000233551">
    <property type="component" value="Unassembled WGS sequence"/>
</dbReference>
<evidence type="ECO:0000256" key="1">
    <source>
        <dbReference type="SAM" id="MobiDB-lite"/>
    </source>
</evidence>
<comment type="caution">
    <text evidence="3">The sequence shown here is derived from an EMBL/GenBank/DDBJ whole genome shotgun (WGS) entry which is preliminary data.</text>
</comment>
<keyword evidence="2" id="KW-0472">Membrane</keyword>
<dbReference type="OrthoDB" id="785439at2759"/>
<evidence type="ECO:0000313" key="5">
    <source>
        <dbReference type="Proteomes" id="UP000197138"/>
    </source>
</evidence>
<gene>
    <name evidence="3" type="ORF">CDL15_Pgr000651</name>
    <name evidence="4" type="ORF">CRG98_007397</name>
</gene>
<proteinExistence type="predicted"/>
<feature type="transmembrane region" description="Helical" evidence="2">
    <location>
        <begin position="107"/>
        <end position="129"/>
    </location>
</feature>
<dbReference type="EMBL" id="PGOL01000336">
    <property type="protein sequence ID" value="PKI72199.1"/>
    <property type="molecule type" value="Genomic_DNA"/>
</dbReference>
<evidence type="ECO:0000313" key="4">
    <source>
        <dbReference type="EMBL" id="PKI72199.1"/>
    </source>
</evidence>
<keyword evidence="2" id="KW-1133">Transmembrane helix</keyword>
<dbReference type="GeneID" id="116207593"/>
<reference evidence="3" key="2">
    <citation type="submission" date="2017-06" db="EMBL/GenBank/DDBJ databases">
        <title>The pomegranate genome and the genomics of punicalagin biosynthesis.</title>
        <authorList>
            <person name="Xu C."/>
        </authorList>
    </citation>
    <scope>NUCLEOTIDE SEQUENCE [LARGE SCALE GENOMIC DNA]</scope>
    <source>
        <tissue evidence="3">Fresh leaf</tissue>
    </source>
</reference>
<organism evidence="3 5">
    <name type="scientific">Punica granatum</name>
    <name type="common">Pomegranate</name>
    <dbReference type="NCBI Taxonomy" id="22663"/>
    <lineage>
        <taxon>Eukaryota</taxon>
        <taxon>Viridiplantae</taxon>
        <taxon>Streptophyta</taxon>
        <taxon>Embryophyta</taxon>
        <taxon>Tracheophyta</taxon>
        <taxon>Spermatophyta</taxon>
        <taxon>Magnoliopsida</taxon>
        <taxon>eudicotyledons</taxon>
        <taxon>Gunneridae</taxon>
        <taxon>Pentapetalae</taxon>
        <taxon>rosids</taxon>
        <taxon>malvids</taxon>
        <taxon>Myrtales</taxon>
        <taxon>Lythraceae</taxon>
        <taxon>Punica</taxon>
    </lineage>
</organism>
<keyword evidence="6" id="KW-1185">Reference proteome</keyword>
<protein>
    <submittedName>
        <fullName evidence="3">Uncharacterized protein</fullName>
    </submittedName>
</protein>
<feature type="transmembrane region" description="Helical" evidence="2">
    <location>
        <begin position="269"/>
        <end position="287"/>
    </location>
</feature>
<dbReference type="Proteomes" id="UP000197138">
    <property type="component" value="Unassembled WGS sequence"/>
</dbReference>
<feature type="compositionally biased region" description="Basic and acidic residues" evidence="1">
    <location>
        <begin position="56"/>
        <end position="73"/>
    </location>
</feature>
<evidence type="ECO:0000313" key="3">
    <source>
        <dbReference type="EMBL" id="OWM67199.1"/>
    </source>
</evidence>
<reference evidence="5" key="1">
    <citation type="journal article" date="2017" name="Plant J.">
        <title>The pomegranate (Punica granatum L.) genome and the genomics of punicalagin biosynthesis.</title>
        <authorList>
            <person name="Qin G."/>
            <person name="Xu C."/>
            <person name="Ming R."/>
            <person name="Tang H."/>
            <person name="Guyot R."/>
            <person name="Kramer E.M."/>
            <person name="Hu Y."/>
            <person name="Yi X."/>
            <person name="Qi Y."/>
            <person name="Xu X."/>
            <person name="Gao Z."/>
            <person name="Pan H."/>
            <person name="Jian J."/>
            <person name="Tian Y."/>
            <person name="Yue Z."/>
            <person name="Xu Y."/>
        </authorList>
    </citation>
    <scope>NUCLEOTIDE SEQUENCE [LARGE SCALE GENOMIC DNA]</scope>
    <source>
        <strain evidence="5">cv. Dabenzi</strain>
    </source>
</reference>
<dbReference type="AlphaFoldDB" id="A0A218W3U0"/>
<feature type="region of interest" description="Disordered" evidence="1">
    <location>
        <begin position="158"/>
        <end position="230"/>
    </location>
</feature>
<name>A0A218W3U0_PUNGR</name>
<evidence type="ECO:0000256" key="2">
    <source>
        <dbReference type="SAM" id="Phobius"/>
    </source>
</evidence>
<keyword evidence="2" id="KW-0812">Transmembrane</keyword>
<feature type="compositionally biased region" description="Acidic residues" evidence="1">
    <location>
        <begin position="83"/>
        <end position="96"/>
    </location>
</feature>
<accession>A0A218W3U0</accession>
<evidence type="ECO:0000313" key="6">
    <source>
        <dbReference type="Proteomes" id="UP000233551"/>
    </source>
</evidence>
<dbReference type="EMBL" id="MTKT01005400">
    <property type="protein sequence ID" value="OWM67199.1"/>
    <property type="molecule type" value="Genomic_DNA"/>
</dbReference>
<feature type="transmembrane region" description="Helical" evidence="2">
    <location>
        <begin position="135"/>
        <end position="153"/>
    </location>
</feature>